<organism evidence="4 5">
    <name type="scientific">Parastrongyloides trichosuri</name>
    <name type="common">Possum-specific nematode worm</name>
    <dbReference type="NCBI Taxonomy" id="131310"/>
    <lineage>
        <taxon>Eukaryota</taxon>
        <taxon>Metazoa</taxon>
        <taxon>Ecdysozoa</taxon>
        <taxon>Nematoda</taxon>
        <taxon>Chromadorea</taxon>
        <taxon>Rhabditida</taxon>
        <taxon>Tylenchina</taxon>
        <taxon>Panagrolaimomorpha</taxon>
        <taxon>Strongyloidoidea</taxon>
        <taxon>Strongyloididae</taxon>
        <taxon>Parastrongyloides</taxon>
    </lineage>
</organism>
<feature type="coiled-coil region" evidence="1">
    <location>
        <begin position="112"/>
        <end position="142"/>
    </location>
</feature>
<reference evidence="5" key="1">
    <citation type="submission" date="2017-02" db="UniProtKB">
        <authorList>
            <consortium name="WormBaseParasite"/>
        </authorList>
    </citation>
    <scope>IDENTIFICATION</scope>
</reference>
<evidence type="ECO:0000256" key="2">
    <source>
        <dbReference type="SAM" id="MobiDB-lite"/>
    </source>
</evidence>
<accession>A0A0N4ZAH8</accession>
<dbReference type="WBParaSite" id="PTRK_0000445700.1">
    <property type="protein sequence ID" value="PTRK_0000445700.1"/>
    <property type="gene ID" value="PTRK_0000445700"/>
</dbReference>
<feature type="signal peptide" evidence="3">
    <location>
        <begin position="1"/>
        <end position="23"/>
    </location>
</feature>
<keyword evidence="4" id="KW-1185">Reference proteome</keyword>
<keyword evidence="1" id="KW-0175">Coiled coil</keyword>
<dbReference type="Proteomes" id="UP000038045">
    <property type="component" value="Unplaced"/>
</dbReference>
<feature type="compositionally biased region" description="Polar residues" evidence="2">
    <location>
        <begin position="236"/>
        <end position="248"/>
    </location>
</feature>
<evidence type="ECO:0000256" key="3">
    <source>
        <dbReference type="SAM" id="SignalP"/>
    </source>
</evidence>
<sequence length="292" mass="33257">MKFLQNLLFFAFSSIVILSVVVSQTIEQVTESTAPTTISPSPSKGNKLGTDENNLNKISGDKKRKYKIRNQTKFYNLKKTILETELRNVSGDKNVTITKKSNETSSDSNNVKIKTKNQLINLQKELRKLTKIAEKLAELNEASPSKPVVVLKKKSDIENTNNKSKKYSFSKKNGSGFRGRMHHSKFHNNDNDRNRKNKEQNKNNKGNEEGKQNKGRFNKKNEWKKHQSTTRGPIVNATTLPTTDSNGHIVTSNIQTRQQKRRFNKKHDMNTSSTGFKHSNTILFTSTTVFPQ</sequence>
<protein>
    <submittedName>
        <fullName evidence="5">Uncharacterized protein</fullName>
    </submittedName>
</protein>
<feature type="region of interest" description="Disordered" evidence="2">
    <location>
        <begin position="153"/>
        <end position="248"/>
    </location>
</feature>
<dbReference type="AlphaFoldDB" id="A0A0N4ZAH8"/>
<feature type="chain" id="PRO_5005891396" evidence="3">
    <location>
        <begin position="24"/>
        <end position="292"/>
    </location>
</feature>
<feature type="compositionally biased region" description="Low complexity" evidence="2">
    <location>
        <begin position="31"/>
        <end position="43"/>
    </location>
</feature>
<evidence type="ECO:0000313" key="4">
    <source>
        <dbReference type="Proteomes" id="UP000038045"/>
    </source>
</evidence>
<feature type="compositionally biased region" description="Basic and acidic residues" evidence="2">
    <location>
        <begin position="187"/>
        <end position="212"/>
    </location>
</feature>
<evidence type="ECO:0000313" key="5">
    <source>
        <dbReference type="WBParaSite" id="PTRK_0000445700.1"/>
    </source>
</evidence>
<name>A0A0N4ZAH8_PARTI</name>
<keyword evidence="3" id="KW-0732">Signal</keyword>
<evidence type="ECO:0000256" key="1">
    <source>
        <dbReference type="SAM" id="Coils"/>
    </source>
</evidence>
<feature type="region of interest" description="Disordered" evidence="2">
    <location>
        <begin position="31"/>
        <end position="62"/>
    </location>
</feature>
<proteinExistence type="predicted"/>